<organism evidence="1">
    <name type="scientific">Zea mays</name>
    <name type="common">Maize</name>
    <dbReference type="NCBI Taxonomy" id="4577"/>
    <lineage>
        <taxon>Eukaryota</taxon>
        <taxon>Viridiplantae</taxon>
        <taxon>Streptophyta</taxon>
        <taxon>Embryophyta</taxon>
        <taxon>Tracheophyta</taxon>
        <taxon>Spermatophyta</taxon>
        <taxon>Magnoliopsida</taxon>
        <taxon>Liliopsida</taxon>
        <taxon>Poales</taxon>
        <taxon>Poaceae</taxon>
        <taxon>PACMAD clade</taxon>
        <taxon>Panicoideae</taxon>
        <taxon>Andropogonodae</taxon>
        <taxon>Andropogoneae</taxon>
        <taxon>Tripsacinae</taxon>
        <taxon>Zea</taxon>
    </lineage>
</organism>
<protein>
    <submittedName>
        <fullName evidence="1">Uncharacterized protein</fullName>
    </submittedName>
</protein>
<evidence type="ECO:0000313" key="1">
    <source>
        <dbReference type="EMBL" id="ONL93325.1"/>
    </source>
</evidence>
<dbReference type="SMR" id="A0A1D6JMQ3"/>
<accession>A0A1D6JMQ3</accession>
<gene>
    <name evidence="1" type="ORF">ZEAMMB73_Zm00001d027505</name>
</gene>
<dbReference type="EMBL" id="CM007647">
    <property type="protein sequence ID" value="ONL93325.1"/>
    <property type="molecule type" value="Genomic_DNA"/>
</dbReference>
<sequence>MTLYLEEANDLLMQIPIIINEVCSHCNIVVLLLRSPTISGKANPFTFLFSKVHQLCFFLKVNANDVPSASPSGWRLKTRASNGHKLSKACLLTKRKRKFILYDHFIKSLSKQLRIIPSCANTLSISSLQSTLLIVLVQFMGIALTCIKVLSHSRCTIGCCISPNIMAAILALSLLYHVVCILYFDEMLPHFGTGSHHFPFTSFVFSITNLNNLNRTTCISHI</sequence>
<dbReference type="InParanoid" id="A0A1D6JMQ3"/>
<reference evidence="1" key="1">
    <citation type="submission" date="2015-12" db="EMBL/GenBank/DDBJ databases">
        <title>Update maize B73 reference genome by single molecule sequencing technologies.</title>
        <authorList>
            <consortium name="Maize Genome Sequencing Project"/>
            <person name="Ware D."/>
        </authorList>
    </citation>
    <scope>NUCLEOTIDE SEQUENCE [LARGE SCALE GENOMIC DNA]</scope>
    <source>
        <tissue evidence="1">Seedling</tissue>
    </source>
</reference>
<name>A0A1D6JMQ3_MAIZE</name>
<proteinExistence type="predicted"/>
<dbReference type="IntAct" id="A0A1D6JMQ3">
    <property type="interactions" value="1"/>
</dbReference>
<dbReference type="AlphaFoldDB" id="A0A1D6JMQ3"/>